<evidence type="ECO:0000256" key="7">
    <source>
        <dbReference type="ARBA" id="ARBA00023002"/>
    </source>
</evidence>
<evidence type="ECO:0000256" key="3">
    <source>
        <dbReference type="ARBA" id="ARBA00022516"/>
    </source>
</evidence>
<reference evidence="13 14" key="2">
    <citation type="journal article" date="2019" name="G3 (Bethesda)">
        <title>Hybrid Assembly of the Genome of the Entomopathogenic Nematode Steinernema carpocapsae Identifies the X-Chromosome.</title>
        <authorList>
            <person name="Serra L."/>
            <person name="Macchietto M."/>
            <person name="Macias-Munoz A."/>
            <person name="McGill C.J."/>
            <person name="Rodriguez I.M."/>
            <person name="Rodriguez B."/>
            <person name="Murad R."/>
            <person name="Mortazavi A."/>
        </authorList>
    </citation>
    <scope>NUCLEOTIDE SEQUENCE [LARGE SCALE GENOMIC DNA]</scope>
    <source>
        <strain evidence="13 14">ALL</strain>
    </source>
</reference>
<evidence type="ECO:0000256" key="5">
    <source>
        <dbReference type="ARBA" id="ARBA00022832"/>
    </source>
</evidence>
<feature type="transmembrane region" description="Helical" evidence="12">
    <location>
        <begin position="84"/>
        <end position="108"/>
    </location>
</feature>
<accession>A0A4U5N1Q0</accession>
<keyword evidence="4 11" id="KW-0812">Transmembrane</keyword>
<evidence type="ECO:0000313" key="13">
    <source>
        <dbReference type="EMBL" id="TKR76180.1"/>
    </source>
</evidence>
<comment type="caution">
    <text evidence="13">The sequence shown here is derived from an EMBL/GenBank/DDBJ whole genome shotgun (WGS) entry which is preliminary data.</text>
</comment>
<dbReference type="PANTHER" id="PTHR11351">
    <property type="entry name" value="ACYL-COA DESATURASE"/>
    <property type="match status" value="1"/>
</dbReference>
<keyword evidence="10 11" id="KW-0275">Fatty acid biosynthesis</keyword>
<keyword evidence="7 11" id="KW-0560">Oxidoreductase</keyword>
<feature type="transmembrane region" description="Helical" evidence="12">
    <location>
        <begin position="235"/>
        <end position="252"/>
    </location>
</feature>
<evidence type="ECO:0000256" key="12">
    <source>
        <dbReference type="SAM" id="Phobius"/>
    </source>
</evidence>
<dbReference type="EMBL" id="AZBU02000005">
    <property type="protein sequence ID" value="TKR76180.1"/>
    <property type="molecule type" value="Genomic_DNA"/>
</dbReference>
<evidence type="ECO:0000256" key="1">
    <source>
        <dbReference type="ARBA" id="ARBA00004141"/>
    </source>
</evidence>
<dbReference type="CDD" id="cd03505">
    <property type="entry name" value="Delta9-FADS-like"/>
    <property type="match status" value="1"/>
</dbReference>
<dbReference type="GO" id="GO:0006636">
    <property type="term" value="P:unsaturated fatty acid biosynthetic process"/>
    <property type="evidence" value="ECO:0007669"/>
    <property type="project" value="InterPro"/>
</dbReference>
<comment type="subcellular location">
    <subcellularLocation>
        <location evidence="1">Membrane</location>
        <topology evidence="1">Multi-pass membrane protein</topology>
    </subcellularLocation>
</comment>
<keyword evidence="9 12" id="KW-0472">Membrane</keyword>
<evidence type="ECO:0000256" key="2">
    <source>
        <dbReference type="ARBA" id="ARBA00009295"/>
    </source>
</evidence>
<proteinExistence type="inferred from homology"/>
<keyword evidence="8" id="KW-0443">Lipid metabolism</keyword>
<evidence type="ECO:0000256" key="4">
    <source>
        <dbReference type="ARBA" id="ARBA00022692"/>
    </source>
</evidence>
<dbReference type="OrthoDB" id="10260134at2759"/>
<comment type="cofactor">
    <cofactor evidence="11">
        <name>Fe(2+)</name>
        <dbReference type="ChEBI" id="CHEBI:29033"/>
    </cofactor>
</comment>
<evidence type="ECO:0000256" key="11">
    <source>
        <dbReference type="RuleBase" id="RU000581"/>
    </source>
</evidence>
<gene>
    <name evidence="13" type="ORF">L596_017359</name>
</gene>
<dbReference type="STRING" id="34508.A0A4U5N1Q0"/>
<dbReference type="PIRSF" id="PIRSF000345">
    <property type="entry name" value="OLE1"/>
    <property type="match status" value="1"/>
</dbReference>
<dbReference type="GO" id="GO:0005789">
    <property type="term" value="C:endoplasmic reticulum membrane"/>
    <property type="evidence" value="ECO:0007669"/>
    <property type="project" value="TreeGrafter"/>
</dbReference>
<dbReference type="GO" id="GO:0004768">
    <property type="term" value="F:stearoyl-CoA 9-desaturase activity"/>
    <property type="evidence" value="ECO:0007669"/>
    <property type="project" value="InterPro"/>
</dbReference>
<evidence type="ECO:0000256" key="9">
    <source>
        <dbReference type="ARBA" id="ARBA00023136"/>
    </source>
</evidence>
<evidence type="ECO:0000256" key="8">
    <source>
        <dbReference type="ARBA" id="ARBA00023098"/>
    </source>
</evidence>
<dbReference type="PANTHER" id="PTHR11351:SF31">
    <property type="entry name" value="DESATURASE 1, ISOFORM A-RELATED"/>
    <property type="match status" value="1"/>
</dbReference>
<comment type="similarity">
    <text evidence="2 11">Belongs to the fatty acid desaturase type 1 family.</text>
</comment>
<organism evidence="13 14">
    <name type="scientific">Steinernema carpocapsae</name>
    <name type="common">Entomopathogenic nematode</name>
    <dbReference type="NCBI Taxonomy" id="34508"/>
    <lineage>
        <taxon>Eukaryota</taxon>
        <taxon>Metazoa</taxon>
        <taxon>Ecdysozoa</taxon>
        <taxon>Nematoda</taxon>
        <taxon>Chromadorea</taxon>
        <taxon>Rhabditida</taxon>
        <taxon>Tylenchina</taxon>
        <taxon>Panagrolaimomorpha</taxon>
        <taxon>Strongyloidoidea</taxon>
        <taxon>Steinernematidae</taxon>
        <taxon>Steinernema</taxon>
    </lineage>
</organism>
<dbReference type="PRINTS" id="PR00075">
    <property type="entry name" value="FACDDSATRASE"/>
</dbReference>
<evidence type="ECO:0008006" key="15">
    <source>
        <dbReference type="Google" id="ProtNLM"/>
    </source>
</evidence>
<keyword evidence="3 11" id="KW-0444">Lipid biosynthesis</keyword>
<dbReference type="Proteomes" id="UP000298663">
    <property type="component" value="Unassembled WGS sequence"/>
</dbReference>
<evidence type="ECO:0000313" key="14">
    <source>
        <dbReference type="Proteomes" id="UP000298663"/>
    </source>
</evidence>
<dbReference type="InterPro" id="IPR015876">
    <property type="entry name" value="Acyl-CoA_DS"/>
</dbReference>
<name>A0A4U5N1Q0_STECR</name>
<keyword evidence="14" id="KW-1185">Reference proteome</keyword>
<evidence type="ECO:0000256" key="6">
    <source>
        <dbReference type="ARBA" id="ARBA00022989"/>
    </source>
</evidence>
<dbReference type="GO" id="GO:0005506">
    <property type="term" value="F:iron ion binding"/>
    <property type="evidence" value="ECO:0007669"/>
    <property type="project" value="TreeGrafter"/>
</dbReference>
<feature type="transmembrane region" description="Helical" evidence="12">
    <location>
        <begin position="114"/>
        <end position="137"/>
    </location>
</feature>
<dbReference type="InterPro" id="IPR009160">
    <property type="entry name" value="Acyl-CoA_deSatase_haem/ster-bd"/>
</dbReference>
<reference evidence="13 14" key="1">
    <citation type="journal article" date="2015" name="Genome Biol.">
        <title>Comparative genomics of Steinernema reveals deeply conserved gene regulatory networks.</title>
        <authorList>
            <person name="Dillman A.R."/>
            <person name="Macchietto M."/>
            <person name="Porter C.F."/>
            <person name="Rogers A."/>
            <person name="Williams B."/>
            <person name="Antoshechkin I."/>
            <person name="Lee M.M."/>
            <person name="Goodwin Z."/>
            <person name="Lu X."/>
            <person name="Lewis E.E."/>
            <person name="Goodrich-Blair H."/>
            <person name="Stock S.P."/>
            <person name="Adams B.J."/>
            <person name="Sternberg P.W."/>
            <person name="Mortazavi A."/>
        </authorList>
    </citation>
    <scope>NUCLEOTIDE SEQUENCE [LARGE SCALE GENOMIC DNA]</scope>
    <source>
        <strain evidence="13 14">ALL</strain>
    </source>
</reference>
<sequence length="381" mass="43927">MFWSHFCLYPAPLRILRLNGKRPVNLCVPCCSVMIIFTQTEAPIVENAVPRLEKAIKEQFLSADLDEVIRLREESKKQDFKPTIIWGLVVFFAFLHFGALIGAYHLIFNAKWQTVVWTFISAILSGIGITAGAHRLWAHRSYKAKWPARVILMVLNCMAFQTDVIEWSYDHRCHHKWTDTDADPHNINRGFFFSHIGWLLVSKHPKFIEKGKQLDMSDLLNDPILAFQRRHYHPLVALFCFLLPTWVCVWGWGENALVGLYTAAIFRFCWTLHTTWFINSAAHTFGYRPYDVNISPVQSVWASVAALGEGGHNYHHTFPQDYRTSEWEFTLNFTKMVIDGFAALGWAYDLKVVPDDVINCQKNKQIEILKSRATTASFGLT</sequence>
<protein>
    <recommendedName>
        <fullName evidence="15">Fatty acid desaturase domain-containing protein</fullName>
    </recommendedName>
</protein>
<feature type="transmembrane region" description="Helical" evidence="12">
    <location>
        <begin position="258"/>
        <end position="278"/>
    </location>
</feature>
<comment type="domain">
    <text evidence="11">The histidine box domains are involved in binding the catalytic metal ions.</text>
</comment>
<keyword evidence="6 12" id="KW-1133">Transmembrane helix</keyword>
<evidence type="ECO:0000256" key="10">
    <source>
        <dbReference type="ARBA" id="ARBA00023160"/>
    </source>
</evidence>
<keyword evidence="5" id="KW-0276">Fatty acid metabolism</keyword>
<dbReference type="AlphaFoldDB" id="A0A4U5N1Q0"/>